<feature type="region of interest" description="Disordered" evidence="1">
    <location>
        <begin position="731"/>
        <end position="755"/>
    </location>
</feature>
<name>E2C0I8_HARSA</name>
<dbReference type="InterPro" id="IPR003609">
    <property type="entry name" value="Pan_app"/>
</dbReference>
<dbReference type="CDD" id="cd00154">
    <property type="entry name" value="Rab"/>
    <property type="match status" value="1"/>
</dbReference>
<dbReference type="InterPro" id="IPR005225">
    <property type="entry name" value="Small_GTP-bd"/>
</dbReference>
<dbReference type="NCBIfam" id="TIGR00231">
    <property type="entry name" value="small_GTP"/>
    <property type="match status" value="1"/>
</dbReference>
<dbReference type="EMBL" id="GL451797">
    <property type="protein sequence ID" value="EFN78547.1"/>
    <property type="molecule type" value="Genomic_DNA"/>
</dbReference>
<dbReference type="SUPFAM" id="SSF57414">
    <property type="entry name" value="Hairpin loop containing domain-like"/>
    <property type="match status" value="2"/>
</dbReference>
<feature type="domain" description="Apple" evidence="2">
    <location>
        <begin position="1166"/>
        <end position="1254"/>
    </location>
</feature>
<dbReference type="OrthoDB" id="5418055at2759"/>
<evidence type="ECO:0000256" key="1">
    <source>
        <dbReference type="SAM" id="MobiDB-lite"/>
    </source>
</evidence>
<keyword evidence="4" id="KW-1185">Reference proteome</keyword>
<dbReference type="SMART" id="SM00473">
    <property type="entry name" value="PAN_AP"/>
    <property type="match status" value="4"/>
</dbReference>
<feature type="region of interest" description="Disordered" evidence="1">
    <location>
        <begin position="783"/>
        <end position="817"/>
    </location>
</feature>
<feature type="compositionally biased region" description="Basic and acidic residues" evidence="1">
    <location>
        <begin position="1462"/>
        <end position="1477"/>
    </location>
</feature>
<dbReference type="Gene3D" id="3.40.50.300">
    <property type="entry name" value="P-loop containing nucleotide triphosphate hydrolases"/>
    <property type="match status" value="1"/>
</dbReference>
<dbReference type="SMART" id="SM00175">
    <property type="entry name" value="RAB"/>
    <property type="match status" value="1"/>
</dbReference>
<dbReference type="CDD" id="cd01099">
    <property type="entry name" value="PAN_AP_HGF"/>
    <property type="match status" value="3"/>
</dbReference>
<gene>
    <name evidence="3" type="ORF">EAI_16287</name>
</gene>
<dbReference type="Pfam" id="PF00071">
    <property type="entry name" value="Ras"/>
    <property type="match status" value="1"/>
</dbReference>
<feature type="non-terminal residue" evidence="3">
    <location>
        <position position="1"/>
    </location>
</feature>
<dbReference type="InterPro" id="IPR052774">
    <property type="entry name" value="Celegans_DevNeuronal_Protein"/>
</dbReference>
<feature type="region of interest" description="Disordered" evidence="1">
    <location>
        <begin position="1455"/>
        <end position="1529"/>
    </location>
</feature>
<dbReference type="SMART" id="SM00174">
    <property type="entry name" value="RHO"/>
    <property type="match status" value="1"/>
</dbReference>
<dbReference type="PANTHER" id="PTHR47327:SF13">
    <property type="entry name" value="APPLE DOMAIN-CONTAINING PROTEIN"/>
    <property type="match status" value="1"/>
</dbReference>
<dbReference type="SMART" id="SM00173">
    <property type="entry name" value="RAS"/>
    <property type="match status" value="1"/>
</dbReference>
<dbReference type="InterPro" id="IPR001806">
    <property type="entry name" value="Small_GTPase"/>
</dbReference>
<dbReference type="FunCoup" id="E2C0I8">
    <property type="interactions" value="28"/>
</dbReference>
<feature type="region of interest" description="Disordered" evidence="1">
    <location>
        <begin position="131"/>
        <end position="154"/>
    </location>
</feature>
<feature type="region of interest" description="Disordered" evidence="1">
    <location>
        <begin position="831"/>
        <end position="859"/>
    </location>
</feature>
<dbReference type="GO" id="GO:0003924">
    <property type="term" value="F:GTPase activity"/>
    <property type="evidence" value="ECO:0007669"/>
    <property type="project" value="InterPro"/>
</dbReference>
<dbReference type="Pfam" id="PF00024">
    <property type="entry name" value="PAN_1"/>
    <property type="match status" value="2"/>
</dbReference>
<dbReference type="Proteomes" id="UP000008237">
    <property type="component" value="Unassembled WGS sequence"/>
</dbReference>
<dbReference type="GO" id="GO:0005525">
    <property type="term" value="F:GTP binding"/>
    <property type="evidence" value="ECO:0007669"/>
    <property type="project" value="InterPro"/>
</dbReference>
<dbReference type="Pfam" id="PF14295">
    <property type="entry name" value="PAN_4"/>
    <property type="match status" value="2"/>
</dbReference>
<proteinExistence type="predicted"/>
<feature type="region of interest" description="Disordered" evidence="1">
    <location>
        <begin position="1280"/>
        <end position="1305"/>
    </location>
</feature>
<dbReference type="FunFam" id="3.40.50.300:FF:001447">
    <property type="entry name" value="Ras-related protein Rab-1B"/>
    <property type="match status" value="1"/>
</dbReference>
<dbReference type="PANTHER" id="PTHR47327">
    <property type="entry name" value="FI18240P1-RELATED"/>
    <property type="match status" value="1"/>
</dbReference>
<accession>E2C0I8</accession>
<dbReference type="Gene3D" id="3.50.4.10">
    <property type="entry name" value="Hepatocyte Growth Factor"/>
    <property type="match status" value="3"/>
</dbReference>
<feature type="domain" description="Apple" evidence="2">
    <location>
        <begin position="172"/>
        <end position="250"/>
    </location>
</feature>
<feature type="compositionally biased region" description="Basic and acidic residues" evidence="1">
    <location>
        <begin position="731"/>
        <end position="741"/>
    </location>
</feature>
<feature type="domain" description="Apple" evidence="2">
    <location>
        <begin position="548"/>
        <end position="634"/>
    </location>
</feature>
<dbReference type="InterPro" id="IPR027417">
    <property type="entry name" value="P-loop_NTPase"/>
</dbReference>
<feature type="domain" description="Apple" evidence="2">
    <location>
        <begin position="1049"/>
        <end position="1136"/>
    </location>
</feature>
<dbReference type="GO" id="GO:0009653">
    <property type="term" value="P:anatomical structure morphogenesis"/>
    <property type="evidence" value="ECO:0007669"/>
    <property type="project" value="TreeGrafter"/>
</dbReference>
<evidence type="ECO:0000313" key="3">
    <source>
        <dbReference type="EMBL" id="EFN78547.1"/>
    </source>
</evidence>
<dbReference type="SUPFAM" id="SSF52540">
    <property type="entry name" value="P-loop containing nucleoside triphosphate hydrolases"/>
    <property type="match status" value="1"/>
</dbReference>
<reference evidence="3 4" key="1">
    <citation type="journal article" date="2010" name="Science">
        <title>Genomic comparison of the ants Camponotus floridanus and Harpegnathos saltator.</title>
        <authorList>
            <person name="Bonasio R."/>
            <person name="Zhang G."/>
            <person name="Ye C."/>
            <person name="Mutti N.S."/>
            <person name="Fang X."/>
            <person name="Qin N."/>
            <person name="Donahue G."/>
            <person name="Yang P."/>
            <person name="Li Q."/>
            <person name="Li C."/>
            <person name="Zhang P."/>
            <person name="Huang Z."/>
            <person name="Berger S.L."/>
            <person name="Reinberg D."/>
            <person name="Wang J."/>
            <person name="Liebig J."/>
        </authorList>
    </citation>
    <scope>NUCLEOTIDE SEQUENCE [LARGE SCALE GENOMIC DNA]</scope>
    <source>
        <strain evidence="3 4">R22 G/1</strain>
    </source>
</reference>
<dbReference type="InParanoid" id="E2C0I8"/>
<feature type="compositionally biased region" description="Polar residues" evidence="1">
    <location>
        <begin position="1492"/>
        <end position="1529"/>
    </location>
</feature>
<sequence length="1652" mass="187406">YRSFMQVWDTAGQERFRSMAPMYYRNANAAMLVFDLTEYSTFSAIKSWVTELQRNVEETMVLVVIGNKSDLVQQRQVNDEEGREYATKIGATYHETSVLHNEGIETVFLAIGVGLLRLQSGNQDMETSLKIGDSSSSCMRSNGMPATPSIEESPPNMSIAHAIHERPFTCYCYTRVAIGSKLPDTDVFSSVAVASISECEDECSKRRNSCNAFAFGIGIKGNGTCALSMKMPKFEELEFHADYDVYLRSQRSPNCETDRLYKMGNGAFGQERRNETRPATRFGSGFLGPTMSSILSSPRVMGSMMPSVAGNPSYQQGYTPSFDDERRIADILRNKNPTPLGGNNPFGSKTEKIDNYNDLSLYSNRKPAFGQRISYDPNDGRSDLGGSFLRNPFADVSRLNFDNDLHSYKALTALHNGPFEVFSRPILIHNTSAKDKPPTDFGFWSDPIKHRNTVASHQLNQHRNQGFLDNTYKSHGIVTRPKQNELAAGNRNAGKVPPRLTIGSSNGFENVKISYGGFKPTAAFWTPGSSLDAFRNFGTKITEKSRSCYRRLLSGKKSLDLHVRRAVECEKIEDCHRACDYEKLFICEGFNYRRIGNGARGMCEMTSVPYSRMDLHRDFVSDSQCDYYEKDPNCAIDAAGTRPSWWNQPSRPSQTYGVPASGRPDVSFKKPFTFTRLLKRKAKLVLRYPRRSPTWILTRAKISRPYTPDRRPLNEIPRPLDYDRRPLKEIPRPLDFDRRPANEIPRPLDYPHHRHVEHDRRPPVIYGEPHRVLYEDTFGQRAYPDNQGSIRGGYPAARPEDRFDYSGRFPPRRPSDDDFYNRNLPWSRYPKYPDRRIDQGPTHDIGTNEIGPYLPEHREDPSRDWGSYGTVYGGSYGYDTNYVSNKFDIPKYYPKPRPKPPRPYENEHFYGEFYNYGGAFGYGDSYIPADQDPIYGGTGKTDECSVRAGAGFRLGRRVVRKTFLTPNLDQCESLCVNERSYICMSFSYRYNVAPTDPTDNCLLSDVSYKDLNFYTDLEPDRDYDIYAMVANSRTCGTKRGPSQHPPDECFWRVRSGFGMPDDVVKKSIIVDSLGECQIECTVSQDFTCRSFAFKYGLDQGRQDILTNCYLSDWQSQDINPANMPDMDGAELYERGSFGRGCHPYSIPFFNTGRFSGKQSSHEDEVCYSGYNKPCKLTPYAVLLATYVNSEQDCRQKCSRMRESDSIPCMSYSYKLTAHGTEENCLLSDVPIRDLRLGLDYIYDDNHVMYAWKDLDPHCMVTSYSIDDDHVFGGPGSLRPLLPGPSQPNYRPIGDTNYPSTRPDTYPDPRPFFTIPKPSGHHDMRPYDPDKPDPIKPYHPGYDNYGDKFGYGAPGGITYGHGFFYPDEYSTFRYYTVNGYPCKRGTKCERNKIAGFWACETEGSEFGSWDYCCAPTHHCGFSQGYHYPWCYVGVSEDQWRPCSEKYFPYLPSPRPSVHIPSSDGDRPHDRLDPHDPGRHWPITYLHREPPPNCTDSLASANSENRRTNGTTPGTIEKPASTTGTTQPSDNTTARIVRTRQRRLRARMTPINNQTRHDYPINSPRNDAQMLTTKQGQRSNGRPAKIEQVSKPPRAVPLGALVPRDATVTPHLSAAATNGADSQLRHARIEAKSNVGIIKVPLIEPNNSLPPTRT</sequence>
<dbReference type="STRING" id="610380.E2C0I8"/>
<evidence type="ECO:0000259" key="2">
    <source>
        <dbReference type="PROSITE" id="PS50948"/>
    </source>
</evidence>
<dbReference type="PROSITE" id="PS51421">
    <property type="entry name" value="RAS"/>
    <property type="match status" value="1"/>
</dbReference>
<dbReference type="PROSITE" id="PS50948">
    <property type="entry name" value="PAN"/>
    <property type="match status" value="5"/>
</dbReference>
<organism evidence="4">
    <name type="scientific">Harpegnathos saltator</name>
    <name type="common">Jerdon's jumping ant</name>
    <dbReference type="NCBI Taxonomy" id="610380"/>
    <lineage>
        <taxon>Eukaryota</taxon>
        <taxon>Metazoa</taxon>
        <taxon>Ecdysozoa</taxon>
        <taxon>Arthropoda</taxon>
        <taxon>Hexapoda</taxon>
        <taxon>Insecta</taxon>
        <taxon>Pterygota</taxon>
        <taxon>Neoptera</taxon>
        <taxon>Endopterygota</taxon>
        <taxon>Hymenoptera</taxon>
        <taxon>Apocrita</taxon>
        <taxon>Aculeata</taxon>
        <taxon>Formicoidea</taxon>
        <taxon>Formicidae</taxon>
        <taxon>Ponerinae</taxon>
        <taxon>Ponerini</taxon>
        <taxon>Harpegnathos</taxon>
    </lineage>
</organism>
<evidence type="ECO:0000313" key="4">
    <source>
        <dbReference type="Proteomes" id="UP000008237"/>
    </source>
</evidence>
<dbReference type="PROSITE" id="PS51419">
    <property type="entry name" value="RAB"/>
    <property type="match status" value="1"/>
</dbReference>
<protein>
    <submittedName>
        <fullName evidence="3">Ras-related protein RabJ</fullName>
    </submittedName>
</protein>
<feature type="domain" description="Apple" evidence="2">
    <location>
        <begin position="944"/>
        <end position="1030"/>
    </location>
</feature>